<accession>A0A800MS26</accession>
<dbReference type="Proteomes" id="UP000465778">
    <property type="component" value="Unassembled WGS sequence"/>
</dbReference>
<proteinExistence type="predicted"/>
<evidence type="ECO:0000313" key="2">
    <source>
        <dbReference type="Proteomes" id="UP000465778"/>
    </source>
</evidence>
<evidence type="ECO:0000313" key="1">
    <source>
        <dbReference type="EMBL" id="KAF0821428.1"/>
    </source>
</evidence>
<protein>
    <submittedName>
        <fullName evidence="1">HIT family hydrolase</fullName>
    </submittedName>
</protein>
<sequence>MSFLWIKNMKLLINNWKRFSNRAASGQKFCSPHNGPHQNINFENRTCYFLQHDKEQDVLEGCGVIVLQIRLLLMVLK</sequence>
<dbReference type="AlphaFoldDB" id="A0A800MS26"/>
<organism evidence="1 2">
    <name type="scientific">Cytobacillus firmus</name>
    <name type="common">Bacillus firmus</name>
    <dbReference type="NCBI Taxonomy" id="1399"/>
    <lineage>
        <taxon>Bacteria</taxon>
        <taxon>Bacillati</taxon>
        <taxon>Bacillota</taxon>
        <taxon>Bacilli</taxon>
        <taxon>Bacillales</taxon>
        <taxon>Bacillaceae</taxon>
        <taxon>Cytobacillus</taxon>
    </lineage>
</organism>
<reference evidence="1 2" key="1">
    <citation type="journal article" date="2020" name="G3 (Bethesda)">
        <title>Whole Genome Sequencing and Comparative Genomics of Two Nematicidal Bacillus Strains Reveals a Wide Range of Possible Virulence Factors.</title>
        <authorList>
            <person name="Susic N."/>
            <person name="Janezic S."/>
            <person name="Rupnik M."/>
            <person name="Geric Stare B."/>
        </authorList>
    </citation>
    <scope>NUCLEOTIDE SEQUENCE [LARGE SCALE GENOMIC DNA]</scope>
    <source>
        <strain evidence="1 2">I-1582</strain>
    </source>
</reference>
<dbReference type="GO" id="GO:0016787">
    <property type="term" value="F:hydrolase activity"/>
    <property type="evidence" value="ECO:0007669"/>
    <property type="project" value="UniProtKB-KW"/>
</dbReference>
<name>A0A800MS26_CYTFI</name>
<keyword evidence="1" id="KW-0378">Hydrolase</keyword>
<gene>
    <name evidence="1" type="ORF">KIS1582_4872</name>
</gene>
<comment type="caution">
    <text evidence="1">The sequence shown here is derived from an EMBL/GenBank/DDBJ whole genome shotgun (WGS) entry which is preliminary data.</text>
</comment>
<dbReference type="EMBL" id="VDEM01000109">
    <property type="protein sequence ID" value="KAF0821428.1"/>
    <property type="molecule type" value="Genomic_DNA"/>
</dbReference>